<gene>
    <name evidence="4" type="ORF">POL72_14615</name>
</gene>
<dbReference type="PANTHER" id="PTHR31988:SF19">
    <property type="entry name" value="9-O-ACETYL-N-ACETYLNEURAMINIC ACID DEACETYLASE-RELATED"/>
    <property type="match status" value="1"/>
</dbReference>
<dbReference type="InterPro" id="IPR036514">
    <property type="entry name" value="SGNH_hydro_sf"/>
</dbReference>
<dbReference type="RefSeq" id="WP_272095836.1">
    <property type="nucleotide sequence ID" value="NZ_JAQNDK010000001.1"/>
</dbReference>
<evidence type="ECO:0000313" key="5">
    <source>
        <dbReference type="Proteomes" id="UP001217485"/>
    </source>
</evidence>
<feature type="compositionally biased region" description="Low complexity" evidence="2">
    <location>
        <begin position="47"/>
        <end position="59"/>
    </location>
</feature>
<evidence type="ECO:0000256" key="2">
    <source>
        <dbReference type="SAM" id="MobiDB-lite"/>
    </source>
</evidence>
<keyword evidence="5" id="KW-1185">Reference proteome</keyword>
<dbReference type="Gene3D" id="3.40.50.1110">
    <property type="entry name" value="SGNH hydrolase"/>
    <property type="match status" value="1"/>
</dbReference>
<dbReference type="Pfam" id="PF03629">
    <property type="entry name" value="SASA"/>
    <property type="match status" value="1"/>
</dbReference>
<reference evidence="4 5" key="1">
    <citation type="submission" date="2023-01" db="EMBL/GenBank/DDBJ databases">
        <title>Minimal conservation of predation-associated metabolite biosynthetic gene clusters underscores biosynthetic potential of Myxococcota including descriptions for ten novel species: Archangium lansinium sp. nov., Myxococcus landrumus sp. nov., Nannocystis bai.</title>
        <authorList>
            <person name="Ahearne A."/>
            <person name="Stevens C."/>
            <person name="Dowd S."/>
        </authorList>
    </citation>
    <scope>NUCLEOTIDE SEQUENCE [LARGE SCALE GENOMIC DNA]</scope>
    <source>
        <strain evidence="4 5">WIWO2</strain>
    </source>
</reference>
<name>A0ABT5BXU1_9BACT</name>
<dbReference type="EMBL" id="JAQNDK010000001">
    <property type="protein sequence ID" value="MDC0678975.1"/>
    <property type="molecule type" value="Genomic_DNA"/>
</dbReference>
<dbReference type="InterPro" id="IPR005181">
    <property type="entry name" value="SASA"/>
</dbReference>
<proteinExistence type="predicted"/>
<sequence>MKSILRWSLGLTPSRIAFSLIGLLACSEADAPVEEPGPAGTGGAGGAPSSVVSSASTGALAGGGPAEGSAQSTGGVGGEAAGPSTGGVGGGAAGPSTGGVGGGTPGAGGAEDPGVGGSSGGGSAEPVFHVFLLLGQSNMAGYPKALAADKTENPRIKVLGFDACAATGRVEGAWDVAAPPLHECWNGAIGPGDYFSRTILDHYPAQDTVGLVPSAISGEKVETFMKAGGSKYSWILSRAKAAQEIGGVIEGILFHQGESNCGDPAWPGKVKTLVSDLRADLGIGDVPFLAGELLHSGSCAKHNSLVNQLPGLIPKAYAVSAEGLAIDPADTWNLHFGHDAQVTLGKRYAEKMIGALGL</sequence>
<feature type="domain" description="Sialate O-acetylesterase" evidence="3">
    <location>
        <begin position="128"/>
        <end position="353"/>
    </location>
</feature>
<evidence type="ECO:0000256" key="1">
    <source>
        <dbReference type="ARBA" id="ARBA00022801"/>
    </source>
</evidence>
<feature type="compositionally biased region" description="Gly residues" evidence="2">
    <location>
        <begin position="74"/>
        <end position="121"/>
    </location>
</feature>
<dbReference type="SUPFAM" id="SSF52266">
    <property type="entry name" value="SGNH hydrolase"/>
    <property type="match status" value="1"/>
</dbReference>
<dbReference type="InterPro" id="IPR052940">
    <property type="entry name" value="Carb_Esterase_6"/>
</dbReference>
<protein>
    <submittedName>
        <fullName evidence="4">Sialate O-acetylesterase</fullName>
    </submittedName>
</protein>
<dbReference type="Proteomes" id="UP001217485">
    <property type="component" value="Unassembled WGS sequence"/>
</dbReference>
<evidence type="ECO:0000259" key="3">
    <source>
        <dbReference type="Pfam" id="PF03629"/>
    </source>
</evidence>
<keyword evidence="1" id="KW-0378">Hydrolase</keyword>
<comment type="caution">
    <text evidence="4">The sequence shown here is derived from an EMBL/GenBank/DDBJ whole genome shotgun (WGS) entry which is preliminary data.</text>
</comment>
<accession>A0ABT5BXU1</accession>
<feature type="region of interest" description="Disordered" evidence="2">
    <location>
        <begin position="34"/>
        <end position="121"/>
    </location>
</feature>
<dbReference type="PANTHER" id="PTHR31988">
    <property type="entry name" value="ESTERASE, PUTATIVE (DUF303)-RELATED"/>
    <property type="match status" value="1"/>
</dbReference>
<dbReference type="PROSITE" id="PS51257">
    <property type="entry name" value="PROKAR_LIPOPROTEIN"/>
    <property type="match status" value="1"/>
</dbReference>
<organism evidence="4 5">
    <name type="scientific">Sorangium atrum</name>
    <dbReference type="NCBI Taxonomy" id="2995308"/>
    <lineage>
        <taxon>Bacteria</taxon>
        <taxon>Pseudomonadati</taxon>
        <taxon>Myxococcota</taxon>
        <taxon>Polyangia</taxon>
        <taxon>Polyangiales</taxon>
        <taxon>Polyangiaceae</taxon>
        <taxon>Sorangium</taxon>
    </lineage>
</organism>
<evidence type="ECO:0000313" key="4">
    <source>
        <dbReference type="EMBL" id="MDC0678975.1"/>
    </source>
</evidence>